<dbReference type="EMBL" id="JBHULS010000002">
    <property type="protein sequence ID" value="MFD2551457.1"/>
    <property type="molecule type" value="Genomic_DNA"/>
</dbReference>
<dbReference type="Pfam" id="PF17963">
    <property type="entry name" value="Big_9"/>
    <property type="match status" value="1"/>
</dbReference>
<proteinExistence type="predicted"/>
<comment type="caution">
    <text evidence="1">The sequence shown here is derived from an EMBL/GenBank/DDBJ whole genome shotgun (WGS) entry which is preliminary data.</text>
</comment>
<dbReference type="RefSeq" id="WP_376892594.1">
    <property type="nucleotide sequence ID" value="NZ_JBHULS010000002.1"/>
</dbReference>
<protein>
    <submittedName>
        <fullName evidence="1">SO2930 family diheme c-type cytochrome</fullName>
    </submittedName>
</protein>
<evidence type="ECO:0000313" key="1">
    <source>
        <dbReference type="EMBL" id="MFD2551457.1"/>
    </source>
</evidence>
<sequence>MKRKYDYLHLICFILLLGCSSEDTEYVPLQIQTNPDAVQVYQNSYVDISLFANDANIPETGTLRLTNPNHGSVSILNNNTPNNPKDDIVRFTATGNFTGTDSFVYTICTTNNTCATETVTVTILPPTPVVYNPEALPYPKLSDYNFFKGELKNLEPVSGVVPYDLNSPLFSDYAHKKRFVWMPNGTKATYNSDFTPLDFPVGAFLIKSFYYDNVLPNNATKIIETRLMYFTESGWEFAKYIWNEEQTDATFSNEGAVVNINWSEAGTTKSVDYRVPSRAECFTCHNKFGTPIPIGPKPQNLNKNYTYADGTANQLQKWAESGYLDPNYPGSINSTVAWDDTLEPLELRARSYIDINCAHCHSEESYCEYRPMRFAFNETELDSNLGICVEPDTNIGSAYTHIISPGNPSASVAFFRMSSVEEQYRMPIIGRTLQHTEGVALIEDWINSLTNRCD</sequence>
<accession>A0ABW5KV76</accession>
<reference evidence="2" key="1">
    <citation type="journal article" date="2019" name="Int. J. Syst. Evol. Microbiol.">
        <title>The Global Catalogue of Microorganisms (GCM) 10K type strain sequencing project: providing services to taxonomists for standard genome sequencing and annotation.</title>
        <authorList>
            <consortium name="The Broad Institute Genomics Platform"/>
            <consortium name="The Broad Institute Genome Sequencing Center for Infectious Disease"/>
            <person name="Wu L."/>
            <person name="Ma J."/>
        </authorList>
    </citation>
    <scope>NUCLEOTIDE SEQUENCE [LARGE SCALE GENOMIC DNA]</scope>
    <source>
        <strain evidence="2">KCTC 42587</strain>
    </source>
</reference>
<organism evidence="1 2">
    <name type="scientific">Bizionia sediminis</name>
    <dbReference type="NCBI Taxonomy" id="1737064"/>
    <lineage>
        <taxon>Bacteria</taxon>
        <taxon>Pseudomonadati</taxon>
        <taxon>Bacteroidota</taxon>
        <taxon>Flavobacteriia</taxon>
        <taxon>Flavobacteriales</taxon>
        <taxon>Flavobacteriaceae</taxon>
        <taxon>Bizionia</taxon>
    </lineage>
</organism>
<keyword evidence="2" id="KW-1185">Reference proteome</keyword>
<dbReference type="Gene3D" id="2.60.40.3440">
    <property type="match status" value="1"/>
</dbReference>
<dbReference type="NCBIfam" id="TIGR03806">
    <property type="entry name" value="chp_HNE_0200"/>
    <property type="match status" value="1"/>
</dbReference>
<evidence type="ECO:0000313" key="2">
    <source>
        <dbReference type="Proteomes" id="UP001597472"/>
    </source>
</evidence>
<name>A0ABW5KV76_9FLAO</name>
<dbReference type="InterPro" id="IPR022269">
    <property type="entry name" value="SO_2930-like_C"/>
</dbReference>
<dbReference type="Proteomes" id="UP001597472">
    <property type="component" value="Unassembled WGS sequence"/>
</dbReference>
<gene>
    <name evidence="1" type="ORF">ACFSQP_06475</name>
</gene>
<dbReference type="PROSITE" id="PS51257">
    <property type="entry name" value="PROKAR_LIPOPROTEIN"/>
    <property type="match status" value="1"/>
</dbReference>